<proteinExistence type="inferred from homology"/>
<evidence type="ECO:0000256" key="3">
    <source>
        <dbReference type="ARBA" id="ARBA00022833"/>
    </source>
</evidence>
<protein>
    <recommendedName>
        <fullName evidence="2 7">Carbonic anhydrase</fullName>
        <ecNumber evidence="2 7">4.2.1.1</ecNumber>
    </recommendedName>
    <alternativeName>
        <fullName evidence="7">Carbonate dehydratase</fullName>
    </alternativeName>
</protein>
<keyword evidence="3 6" id="KW-0862">Zinc</keyword>
<dbReference type="EC" id="4.2.1.1" evidence="2 7"/>
<gene>
    <name evidence="8" type="ORF">ODE01S_18760</name>
</gene>
<accession>A0A511RND3</accession>
<evidence type="ECO:0000256" key="1">
    <source>
        <dbReference type="ARBA" id="ARBA00006217"/>
    </source>
</evidence>
<feature type="binding site" evidence="6">
    <location>
        <position position="52"/>
    </location>
    <ligand>
        <name>Zn(2+)</name>
        <dbReference type="ChEBI" id="CHEBI:29105"/>
    </ligand>
</feature>
<comment type="cofactor">
    <cofactor evidence="6">
        <name>Zn(2+)</name>
        <dbReference type="ChEBI" id="CHEBI:29105"/>
    </cofactor>
    <text evidence="6">Binds 1 zinc ion per subunit.</text>
</comment>
<keyword evidence="6" id="KW-0479">Metal-binding</keyword>
<name>A0A511RND3_9DEIN</name>
<evidence type="ECO:0000313" key="8">
    <source>
        <dbReference type="EMBL" id="GEM90442.1"/>
    </source>
</evidence>
<evidence type="ECO:0000256" key="7">
    <source>
        <dbReference type="RuleBase" id="RU003956"/>
    </source>
</evidence>
<organism evidence="8 9">
    <name type="scientific">Oceanithermus desulfurans NBRC 100063</name>
    <dbReference type="NCBI Taxonomy" id="1227550"/>
    <lineage>
        <taxon>Bacteria</taxon>
        <taxon>Thermotogati</taxon>
        <taxon>Deinococcota</taxon>
        <taxon>Deinococci</taxon>
        <taxon>Thermales</taxon>
        <taxon>Thermaceae</taxon>
        <taxon>Oceanithermus</taxon>
    </lineage>
</organism>
<feature type="binding site" evidence="6">
    <location>
        <position position="108"/>
    </location>
    <ligand>
        <name>Zn(2+)</name>
        <dbReference type="ChEBI" id="CHEBI:29105"/>
    </ligand>
</feature>
<dbReference type="GO" id="GO:0008270">
    <property type="term" value="F:zinc ion binding"/>
    <property type="evidence" value="ECO:0007669"/>
    <property type="project" value="UniProtKB-UniRule"/>
</dbReference>
<evidence type="ECO:0000256" key="2">
    <source>
        <dbReference type="ARBA" id="ARBA00012925"/>
    </source>
</evidence>
<dbReference type="OrthoDB" id="9769739at2"/>
<dbReference type="Pfam" id="PF00484">
    <property type="entry name" value="Pro_CA"/>
    <property type="match status" value="1"/>
</dbReference>
<keyword evidence="4 7" id="KW-0456">Lyase</keyword>
<dbReference type="InterPro" id="IPR015892">
    <property type="entry name" value="Carbonic_anhydrase_CS"/>
</dbReference>
<dbReference type="AlphaFoldDB" id="A0A511RND3"/>
<dbReference type="PROSITE" id="PS00705">
    <property type="entry name" value="PROK_CO2_ANHYDRASE_2"/>
    <property type="match status" value="1"/>
</dbReference>
<evidence type="ECO:0000313" key="9">
    <source>
        <dbReference type="Proteomes" id="UP000321827"/>
    </source>
</evidence>
<comment type="caution">
    <text evidence="8">The sequence shown here is derived from an EMBL/GenBank/DDBJ whole genome shotgun (WGS) entry which is preliminary data.</text>
</comment>
<feature type="binding site" evidence="6">
    <location>
        <position position="105"/>
    </location>
    <ligand>
        <name>Zn(2+)</name>
        <dbReference type="ChEBI" id="CHEBI:29105"/>
    </ligand>
</feature>
<comment type="catalytic activity">
    <reaction evidence="5 7">
        <text>hydrogencarbonate + H(+) = CO2 + H2O</text>
        <dbReference type="Rhea" id="RHEA:10748"/>
        <dbReference type="ChEBI" id="CHEBI:15377"/>
        <dbReference type="ChEBI" id="CHEBI:15378"/>
        <dbReference type="ChEBI" id="CHEBI:16526"/>
        <dbReference type="ChEBI" id="CHEBI:17544"/>
        <dbReference type="EC" id="4.2.1.1"/>
    </reaction>
</comment>
<dbReference type="RefSeq" id="WP_147148177.1">
    <property type="nucleotide sequence ID" value="NZ_BJXN01000013.1"/>
</dbReference>
<dbReference type="GO" id="GO:0004089">
    <property type="term" value="F:carbonate dehydratase activity"/>
    <property type="evidence" value="ECO:0007669"/>
    <property type="project" value="UniProtKB-UniRule"/>
</dbReference>
<dbReference type="SMART" id="SM00947">
    <property type="entry name" value="Pro_CA"/>
    <property type="match status" value="1"/>
</dbReference>
<dbReference type="Gene3D" id="3.40.1050.10">
    <property type="entry name" value="Carbonic anhydrase"/>
    <property type="match status" value="1"/>
</dbReference>
<feature type="binding site" evidence="6">
    <location>
        <position position="54"/>
    </location>
    <ligand>
        <name>Zn(2+)</name>
        <dbReference type="ChEBI" id="CHEBI:29105"/>
    </ligand>
</feature>
<dbReference type="Proteomes" id="UP000321827">
    <property type="component" value="Unassembled WGS sequence"/>
</dbReference>
<evidence type="ECO:0000256" key="5">
    <source>
        <dbReference type="ARBA" id="ARBA00048348"/>
    </source>
</evidence>
<dbReference type="GO" id="GO:0015976">
    <property type="term" value="P:carbon utilization"/>
    <property type="evidence" value="ECO:0007669"/>
    <property type="project" value="InterPro"/>
</dbReference>
<dbReference type="SUPFAM" id="SSF53056">
    <property type="entry name" value="beta-carbonic anhydrase, cab"/>
    <property type="match status" value="1"/>
</dbReference>
<dbReference type="PANTHER" id="PTHR11002">
    <property type="entry name" value="CARBONIC ANHYDRASE"/>
    <property type="match status" value="1"/>
</dbReference>
<comment type="similarity">
    <text evidence="1 7">Belongs to the beta-class carbonic anhydrase family.</text>
</comment>
<evidence type="ECO:0000256" key="6">
    <source>
        <dbReference type="PIRSR" id="PIRSR601765-1"/>
    </source>
</evidence>
<dbReference type="InterPro" id="IPR001765">
    <property type="entry name" value="Carbonic_anhydrase"/>
</dbReference>
<comment type="function">
    <text evidence="7">Reversible hydration of carbon dioxide.</text>
</comment>
<dbReference type="PANTHER" id="PTHR11002:SF79">
    <property type="entry name" value="CARBONIC ANHYDRASE 2"/>
    <property type="match status" value="1"/>
</dbReference>
<dbReference type="InterPro" id="IPR036874">
    <property type="entry name" value="Carbonic_anhydrase_sf"/>
</dbReference>
<reference evidence="8 9" key="1">
    <citation type="submission" date="2019-07" db="EMBL/GenBank/DDBJ databases">
        <title>Whole genome shotgun sequence of Oceanithermus desulfurans NBRC 100063.</title>
        <authorList>
            <person name="Hosoyama A."/>
            <person name="Uohara A."/>
            <person name="Ohji S."/>
            <person name="Ichikawa N."/>
        </authorList>
    </citation>
    <scope>NUCLEOTIDE SEQUENCE [LARGE SCALE GENOMIC DNA]</scope>
    <source>
        <strain evidence="8 9">NBRC 100063</strain>
    </source>
</reference>
<evidence type="ECO:0000256" key="4">
    <source>
        <dbReference type="ARBA" id="ARBA00023239"/>
    </source>
</evidence>
<dbReference type="EMBL" id="BJXN01000013">
    <property type="protein sequence ID" value="GEM90442.1"/>
    <property type="molecule type" value="Genomic_DNA"/>
</dbReference>
<sequence length="191" mass="19822">MTDPTHRPSAGAALARLREGHRRFLQRLRDEAPSAPLALPRSHQPFAAVVGCADARVAPETVFDAPLGELFVVRSAGQMAGAAGVASLEFAVAGLRVPLIVVLGHTQCGALQAAVAGGAGLPEQLGRLVLELRAGLPPDVENADAAAPLQVRRVLDDLQAASPLLAREAAAGRLRLAGAVYDVSNGDLRWL</sequence>